<dbReference type="eggNOG" id="COG4977">
    <property type="taxonomic scope" value="Bacteria"/>
</dbReference>
<reference evidence="2 3" key="1">
    <citation type="journal article" date="2012" name="J. Bacteriol.">
        <title>Genome Sequence of Gallaecimonas xiamenensis Type Strain 3-C-1.</title>
        <authorList>
            <person name="Lai Q."/>
            <person name="Wang L."/>
            <person name="Wang W."/>
            <person name="Shao Z."/>
        </authorList>
    </citation>
    <scope>NUCLEOTIDE SEQUENCE [LARGE SCALE GENOMIC DNA]</scope>
    <source>
        <strain evidence="2 3">3-C-1</strain>
    </source>
</reference>
<name>K2J091_9GAMM</name>
<feature type="domain" description="DJ-1/PfpI" evidence="1">
    <location>
        <begin position="2"/>
        <end position="79"/>
    </location>
</feature>
<protein>
    <submittedName>
        <fullName evidence="2">Transcriptional regulator</fullName>
    </submittedName>
</protein>
<dbReference type="InterPro" id="IPR029062">
    <property type="entry name" value="Class_I_gatase-like"/>
</dbReference>
<dbReference type="InterPro" id="IPR002818">
    <property type="entry name" value="DJ-1/PfpI"/>
</dbReference>
<dbReference type="InterPro" id="IPR052158">
    <property type="entry name" value="INH-QAR"/>
</dbReference>
<comment type="caution">
    <text evidence="2">The sequence shown here is derived from an EMBL/GenBank/DDBJ whole genome shotgun (WGS) entry which is preliminary data.</text>
</comment>
<dbReference type="RefSeq" id="WP_008483406.1">
    <property type="nucleotide sequence ID" value="NZ_AMRI01000005.1"/>
</dbReference>
<dbReference type="EMBL" id="AMRI01000005">
    <property type="protein sequence ID" value="EKE76291.1"/>
    <property type="molecule type" value="Genomic_DNA"/>
</dbReference>
<dbReference type="GO" id="GO:0006355">
    <property type="term" value="P:regulation of DNA-templated transcription"/>
    <property type="evidence" value="ECO:0007669"/>
    <property type="project" value="TreeGrafter"/>
</dbReference>
<keyword evidence="3" id="KW-1185">Reference proteome</keyword>
<dbReference type="PANTHER" id="PTHR43130">
    <property type="entry name" value="ARAC-FAMILY TRANSCRIPTIONAL REGULATOR"/>
    <property type="match status" value="1"/>
</dbReference>
<dbReference type="PANTHER" id="PTHR43130:SF3">
    <property type="entry name" value="HTH-TYPE TRANSCRIPTIONAL REGULATOR RV1931C"/>
    <property type="match status" value="1"/>
</dbReference>
<dbReference type="Gene3D" id="3.40.50.880">
    <property type="match status" value="1"/>
</dbReference>
<dbReference type="AlphaFoldDB" id="K2J091"/>
<sequence>MKTVAILIFPDFLMLDMSGPAETFTVANRFLPADAGYRLVLISATQTDIRASNGIRVLADTTIAEPAESYDLLLVVGGPGAYSGRPP</sequence>
<feature type="non-terminal residue" evidence="2">
    <location>
        <position position="87"/>
    </location>
</feature>
<evidence type="ECO:0000259" key="1">
    <source>
        <dbReference type="Pfam" id="PF01965"/>
    </source>
</evidence>
<evidence type="ECO:0000313" key="2">
    <source>
        <dbReference type="EMBL" id="EKE76291.1"/>
    </source>
</evidence>
<accession>K2J091</accession>
<evidence type="ECO:0000313" key="3">
    <source>
        <dbReference type="Proteomes" id="UP000006755"/>
    </source>
</evidence>
<proteinExistence type="predicted"/>
<organism evidence="2 3">
    <name type="scientific">Gallaecimonas xiamenensis 3-C-1</name>
    <dbReference type="NCBI Taxonomy" id="745411"/>
    <lineage>
        <taxon>Bacteria</taxon>
        <taxon>Pseudomonadati</taxon>
        <taxon>Pseudomonadota</taxon>
        <taxon>Gammaproteobacteria</taxon>
        <taxon>Enterobacterales</taxon>
        <taxon>Gallaecimonadaceae</taxon>
        <taxon>Gallaecimonas</taxon>
    </lineage>
</organism>
<dbReference type="Pfam" id="PF01965">
    <property type="entry name" value="DJ-1_PfpI"/>
    <property type="match status" value="1"/>
</dbReference>
<dbReference type="SUPFAM" id="SSF52317">
    <property type="entry name" value="Class I glutamine amidotransferase-like"/>
    <property type="match status" value="1"/>
</dbReference>
<dbReference type="Proteomes" id="UP000006755">
    <property type="component" value="Unassembled WGS sequence"/>
</dbReference>
<dbReference type="STRING" id="745411.B3C1_05265"/>
<gene>
    <name evidence="2" type="ORF">B3C1_05265</name>
</gene>